<evidence type="ECO:0000313" key="2">
    <source>
        <dbReference type="EMBL" id="CAK9093337.1"/>
    </source>
</evidence>
<reference evidence="2 3" key="1">
    <citation type="submission" date="2024-02" db="EMBL/GenBank/DDBJ databases">
        <authorList>
            <person name="Chen Y."/>
            <person name="Shah S."/>
            <person name="Dougan E. K."/>
            <person name="Thang M."/>
            <person name="Chan C."/>
        </authorList>
    </citation>
    <scope>NUCLEOTIDE SEQUENCE [LARGE SCALE GENOMIC DNA]</scope>
</reference>
<feature type="compositionally biased region" description="Basic and acidic residues" evidence="1">
    <location>
        <begin position="751"/>
        <end position="761"/>
    </location>
</feature>
<comment type="caution">
    <text evidence="2">The sequence shown here is derived from an EMBL/GenBank/DDBJ whole genome shotgun (WGS) entry which is preliminary data.</text>
</comment>
<proteinExistence type="predicted"/>
<feature type="region of interest" description="Disordered" evidence="1">
    <location>
        <begin position="743"/>
        <end position="771"/>
    </location>
</feature>
<evidence type="ECO:0000256" key="1">
    <source>
        <dbReference type="SAM" id="MobiDB-lite"/>
    </source>
</evidence>
<dbReference type="Proteomes" id="UP001642464">
    <property type="component" value="Unassembled WGS sequence"/>
</dbReference>
<organism evidence="2 3">
    <name type="scientific">Durusdinium trenchii</name>
    <dbReference type="NCBI Taxonomy" id="1381693"/>
    <lineage>
        <taxon>Eukaryota</taxon>
        <taxon>Sar</taxon>
        <taxon>Alveolata</taxon>
        <taxon>Dinophyceae</taxon>
        <taxon>Suessiales</taxon>
        <taxon>Symbiodiniaceae</taxon>
        <taxon>Durusdinium</taxon>
    </lineage>
</organism>
<dbReference type="EMBL" id="CAXAMM010040457">
    <property type="protein sequence ID" value="CAK9093337.1"/>
    <property type="molecule type" value="Genomic_DNA"/>
</dbReference>
<keyword evidence="3" id="KW-1185">Reference proteome</keyword>
<protein>
    <submittedName>
        <fullName evidence="2">Uncharacterized protein</fullName>
    </submittedName>
</protein>
<accession>A0ABP0R2J6</accession>
<evidence type="ECO:0000313" key="3">
    <source>
        <dbReference type="Proteomes" id="UP001642464"/>
    </source>
</evidence>
<gene>
    <name evidence="2" type="ORF">SCF082_LOCUS43907</name>
</gene>
<name>A0ABP0R2J6_9DINO</name>
<sequence>MPPRAKKKLKVSQIVSGADTAAPPTSLSSSPAFIASTLSIVEGIFSLRHADEKCIHMDDIGLLRAKDGVYQWPVKWGGTFKAIAQRAWADADMLLEKSAQLAFRVGLTESGDSAEFVQEFCKVEVWPPEKGAQFESSILSWSFEDAAFWRGKAVGMSEIINYARSIASTRFREGETVMLRLPGPPLRDCNKAVGCLYFSDGSQKCLAGFVVWLALLLASEDPAIPEVEFQHPQVVNLIASLLRIRTVFKASTASGDDVDLAIQRIVKQNVDSKVEAVSSLAWASILGTLGSGTSLDTALARYNDHPEVKAFEGDGCGSISLDGRKRQAVRNFFTKTNAAAFEILLASTHDIAWSYGPFGEVFGSYQAAFLGSTCSMDAAPPHEDEVAGPMPNEKCISIDWNLTMTDSAQVLLFKRIVSQWNRSTAAFPVAMKKRYRLSQEEVQKLRNMMVLADQLTPHMCSRLPPEQAKQWHLDLISSSKCDGDLQTLLATRPPRFAMSMLASQQEFAQKDLAEAEQRKVLDKELQQAEVDEAQWKFFQGALKRDHSKILQAHAAPRLESYLRVLSLDKMEHATGEISKMKQHVATQCSASPDDVHIIGFVDFNCPGARQAAKAETLAHGISLCNDMGISKQNISMVLMPDLAKDSSLRGLWDEEKMIIESLFSHRQDVETRFVDLFTREPRGDARSSIRRFAAGRLVCNSESKEDNVWLSSELAVCGRPIGKSESEGGAPCSVLPRSSALLHPEASSPDMDLKLSDRVRPSPEQTAAQKGQQRLQLLLESMLKHTAIRKPVLIVNMTGYVEELGAAVLGLRLQGQMSGDGGGFNFEHLYYLSLHTLDTKTGVQYARTRISRELLDCWLNKKLAFNGRKFDDSSVTLTDQEMKDIPGAECVRSVDSMSLEVLIREGTRLVIHPDQVRQWESKGEKYLAEFKEIRKAHSEKYETMLSSLIESSSAGAQTQPEDTADAAEEPAAIEPAEKPLVTVESLEKLQAADPVTVRTASEIAGVELLRTASKKMYLMADKQKACPRYGIIGGFGTGK</sequence>